<dbReference type="AlphaFoldDB" id="A0A382U2I9"/>
<sequence>SDFGRPFNVVVYDDASTDDTEEVLQRYKWTLPLTTLRSEKQIGYGQSVEALLRHVQNQSPYPKRDCAVIMQADFTEDPEGVVSLVKVLEGGADIVAGKVHKSRTTQPRVIHAARCTAARILRSVSKQVQISDPMYGFRAYRVIVLKKALRDRPLSKPLLRSDGWAANVELMAKLVPHARQITEAPVELRYDLRVRPSRFRPLKTLFALIGRRRSYSRLIATEKRS</sequence>
<dbReference type="PANTHER" id="PTHR48090">
    <property type="entry name" value="UNDECAPRENYL-PHOSPHATE 4-DEOXY-4-FORMAMIDO-L-ARABINOSE TRANSFERASE-RELATED"/>
    <property type="match status" value="1"/>
</dbReference>
<gene>
    <name evidence="2" type="ORF">METZ01_LOCUS380742</name>
</gene>
<dbReference type="Pfam" id="PF00535">
    <property type="entry name" value="Glycos_transf_2"/>
    <property type="match status" value="1"/>
</dbReference>
<feature type="non-terminal residue" evidence="2">
    <location>
        <position position="1"/>
    </location>
</feature>
<reference evidence="2" key="1">
    <citation type="submission" date="2018-05" db="EMBL/GenBank/DDBJ databases">
        <authorList>
            <person name="Lanie J.A."/>
            <person name="Ng W.-L."/>
            <person name="Kazmierczak K.M."/>
            <person name="Andrzejewski T.M."/>
            <person name="Davidsen T.M."/>
            <person name="Wayne K.J."/>
            <person name="Tettelin H."/>
            <person name="Glass J.I."/>
            <person name="Rusch D."/>
            <person name="Podicherti R."/>
            <person name="Tsui H.-C.T."/>
            <person name="Winkler M.E."/>
        </authorList>
    </citation>
    <scope>NUCLEOTIDE SEQUENCE</scope>
</reference>
<accession>A0A382U2I9</accession>
<dbReference type="EMBL" id="UINC01140629">
    <property type="protein sequence ID" value="SVD27888.1"/>
    <property type="molecule type" value="Genomic_DNA"/>
</dbReference>
<dbReference type="InterPro" id="IPR001173">
    <property type="entry name" value="Glyco_trans_2-like"/>
</dbReference>
<dbReference type="InterPro" id="IPR029044">
    <property type="entry name" value="Nucleotide-diphossugar_trans"/>
</dbReference>
<dbReference type="PANTHER" id="PTHR48090:SF7">
    <property type="entry name" value="RFBJ PROTEIN"/>
    <property type="match status" value="1"/>
</dbReference>
<feature type="domain" description="Glycosyltransferase 2-like" evidence="1">
    <location>
        <begin position="6"/>
        <end position="147"/>
    </location>
</feature>
<dbReference type="InterPro" id="IPR050256">
    <property type="entry name" value="Glycosyltransferase_2"/>
</dbReference>
<protein>
    <recommendedName>
        <fullName evidence="1">Glycosyltransferase 2-like domain-containing protein</fullName>
    </recommendedName>
</protein>
<evidence type="ECO:0000259" key="1">
    <source>
        <dbReference type="Pfam" id="PF00535"/>
    </source>
</evidence>
<evidence type="ECO:0000313" key="2">
    <source>
        <dbReference type="EMBL" id="SVD27888.1"/>
    </source>
</evidence>
<name>A0A382U2I9_9ZZZZ</name>
<organism evidence="2">
    <name type="scientific">marine metagenome</name>
    <dbReference type="NCBI Taxonomy" id="408172"/>
    <lineage>
        <taxon>unclassified sequences</taxon>
        <taxon>metagenomes</taxon>
        <taxon>ecological metagenomes</taxon>
    </lineage>
</organism>
<dbReference type="Gene3D" id="3.90.550.10">
    <property type="entry name" value="Spore Coat Polysaccharide Biosynthesis Protein SpsA, Chain A"/>
    <property type="match status" value="1"/>
</dbReference>
<dbReference type="SUPFAM" id="SSF53448">
    <property type="entry name" value="Nucleotide-diphospho-sugar transferases"/>
    <property type="match status" value="1"/>
</dbReference>
<proteinExistence type="predicted"/>